<organism evidence="1 2">
    <name type="scientific">Vermiconidia calcicola</name>
    <dbReference type="NCBI Taxonomy" id="1690605"/>
    <lineage>
        <taxon>Eukaryota</taxon>
        <taxon>Fungi</taxon>
        <taxon>Dikarya</taxon>
        <taxon>Ascomycota</taxon>
        <taxon>Pezizomycotina</taxon>
        <taxon>Dothideomycetes</taxon>
        <taxon>Dothideomycetidae</taxon>
        <taxon>Mycosphaerellales</taxon>
        <taxon>Extremaceae</taxon>
        <taxon>Vermiconidia</taxon>
    </lineage>
</organism>
<sequence>MSRLKQRTRDLIEAKSGALEARLKDVREQEERIEQEKTAIEDDRRELLLLKHRAAVNQANLLSEARIDALLKKVLLGKMKEGSGPAPPRPAGGYRRCDIGTTPADAEALSATLQRKSPQARQPKRKWADLKDSTRVEGPLKKTKADAYTAEMLARDEDDEEELPVPKTEAEDGIKEESAE</sequence>
<protein>
    <submittedName>
        <fullName evidence="1">Uncharacterized protein</fullName>
    </submittedName>
</protein>
<dbReference type="EMBL" id="JAUTXU010000003">
    <property type="protein sequence ID" value="KAK3725037.1"/>
    <property type="molecule type" value="Genomic_DNA"/>
</dbReference>
<accession>A0ACC3NXB9</accession>
<keyword evidence="2" id="KW-1185">Reference proteome</keyword>
<evidence type="ECO:0000313" key="1">
    <source>
        <dbReference type="EMBL" id="KAK3725037.1"/>
    </source>
</evidence>
<dbReference type="Proteomes" id="UP001281147">
    <property type="component" value="Unassembled WGS sequence"/>
</dbReference>
<gene>
    <name evidence="1" type="ORF">LTR37_000547</name>
</gene>
<reference evidence="1" key="1">
    <citation type="submission" date="2023-07" db="EMBL/GenBank/DDBJ databases">
        <title>Black Yeasts Isolated from many extreme environments.</title>
        <authorList>
            <person name="Coleine C."/>
            <person name="Stajich J.E."/>
            <person name="Selbmann L."/>
        </authorList>
    </citation>
    <scope>NUCLEOTIDE SEQUENCE</scope>
    <source>
        <strain evidence="1">CCFEE 5714</strain>
    </source>
</reference>
<evidence type="ECO:0000313" key="2">
    <source>
        <dbReference type="Proteomes" id="UP001281147"/>
    </source>
</evidence>
<name>A0ACC3NXB9_9PEZI</name>
<proteinExistence type="predicted"/>
<comment type="caution">
    <text evidence="1">The sequence shown here is derived from an EMBL/GenBank/DDBJ whole genome shotgun (WGS) entry which is preliminary data.</text>
</comment>